<accession>A0A5P8WHT4</accession>
<gene>
    <name evidence="1" type="ORF">GXM_09931</name>
</gene>
<evidence type="ECO:0000313" key="2">
    <source>
        <dbReference type="Proteomes" id="UP000326678"/>
    </source>
</evidence>
<dbReference type="AlphaFoldDB" id="A0A5P8WHT4"/>
<name>A0A5P8WHT4_9NOSO</name>
<dbReference type="Gene3D" id="1.10.260.40">
    <property type="entry name" value="lambda repressor-like DNA-binding domains"/>
    <property type="match status" value="1"/>
</dbReference>
<dbReference type="SUPFAM" id="SSF47413">
    <property type="entry name" value="lambda repressor-like DNA-binding domains"/>
    <property type="match status" value="1"/>
</dbReference>
<dbReference type="GO" id="GO:0003677">
    <property type="term" value="F:DNA binding"/>
    <property type="evidence" value="ECO:0007669"/>
    <property type="project" value="InterPro"/>
</dbReference>
<evidence type="ECO:0000313" key="1">
    <source>
        <dbReference type="EMBL" id="QFS52437.1"/>
    </source>
</evidence>
<organism evidence="1 2">
    <name type="scientific">Nostoc sphaeroides CCNUC1</name>
    <dbReference type="NCBI Taxonomy" id="2653204"/>
    <lineage>
        <taxon>Bacteria</taxon>
        <taxon>Bacillati</taxon>
        <taxon>Cyanobacteriota</taxon>
        <taxon>Cyanophyceae</taxon>
        <taxon>Nostocales</taxon>
        <taxon>Nostocaceae</taxon>
        <taxon>Nostoc</taxon>
    </lineage>
</organism>
<dbReference type="Proteomes" id="UP000326678">
    <property type="component" value="Chromosome pGXM01"/>
</dbReference>
<evidence type="ECO:0008006" key="3">
    <source>
        <dbReference type="Google" id="ProtNLM"/>
    </source>
</evidence>
<keyword evidence="2" id="KW-1185">Reference proteome</keyword>
<reference evidence="1 2" key="1">
    <citation type="submission" date="2019-10" db="EMBL/GenBank/DDBJ databases">
        <title>Genomic and transcriptomic insights into the perfect genentic adaptation of a filamentous nitrogen-fixing cyanobacterium to rice fields.</title>
        <authorList>
            <person name="Chen Z."/>
        </authorList>
    </citation>
    <scope>NUCLEOTIDE SEQUENCE [LARGE SCALE GENOMIC DNA]</scope>
    <source>
        <strain evidence="1">CCNUC1</strain>
    </source>
</reference>
<dbReference type="EMBL" id="CP045228">
    <property type="protein sequence ID" value="QFS52437.1"/>
    <property type="molecule type" value="Genomic_DNA"/>
</dbReference>
<dbReference type="KEGG" id="nsh:GXM_09931"/>
<sequence length="97" mass="11237">MVELDVIASINWNPVYGERLREMRGKVSMQHLADEVTQKFNYPVTKQYIAMIERPFGDKASKTVSFQLLRYICKILGKDVQDIFGSPKIMQKQTSHT</sequence>
<dbReference type="InterPro" id="IPR010982">
    <property type="entry name" value="Lambda_DNA-bd_dom_sf"/>
</dbReference>
<protein>
    <recommendedName>
        <fullName evidence="3">XRE family transcriptional regulator</fullName>
    </recommendedName>
</protein>
<dbReference type="RefSeq" id="WP_225892946.1">
    <property type="nucleotide sequence ID" value="NZ_CP045228.1"/>
</dbReference>
<proteinExistence type="predicted"/>